<keyword evidence="1 2" id="KW-0238">DNA-binding</keyword>
<dbReference type="AlphaFoldDB" id="A0A499UNP5"/>
<dbReference type="Gene3D" id="1.10.150.130">
    <property type="match status" value="1"/>
</dbReference>
<sequence>MEDPAEDPTEVTRAHSEAFQGRMIETPSASMALNKHKGLRRFFRWLTQDEEEIDRSPMERVRQPKTVKELIPVIRDDDTNHGKAAASRVRFGPKAARPVRRGERCACASVAA</sequence>
<feature type="domain" description="Core-binding (CB)" evidence="4">
    <location>
        <begin position="1"/>
        <end position="47"/>
    </location>
</feature>
<dbReference type="InterPro" id="IPR010998">
    <property type="entry name" value="Integrase_recombinase_N"/>
</dbReference>
<dbReference type="PROSITE" id="PS51900">
    <property type="entry name" value="CB"/>
    <property type="match status" value="1"/>
</dbReference>
<dbReference type="InterPro" id="IPR044068">
    <property type="entry name" value="CB"/>
</dbReference>
<organism evidence="5 6">
    <name type="scientific">Streptomyces antimycoticus</name>
    <dbReference type="NCBI Taxonomy" id="68175"/>
    <lineage>
        <taxon>Bacteria</taxon>
        <taxon>Bacillati</taxon>
        <taxon>Actinomycetota</taxon>
        <taxon>Actinomycetes</taxon>
        <taxon>Kitasatosporales</taxon>
        <taxon>Streptomycetaceae</taxon>
        <taxon>Streptomyces</taxon>
        <taxon>Streptomyces violaceusniger group</taxon>
    </lineage>
</organism>
<evidence type="ECO:0000259" key="4">
    <source>
        <dbReference type="PROSITE" id="PS51900"/>
    </source>
</evidence>
<dbReference type="GO" id="GO:0003677">
    <property type="term" value="F:DNA binding"/>
    <property type="evidence" value="ECO:0007669"/>
    <property type="project" value="UniProtKB-UniRule"/>
</dbReference>
<evidence type="ECO:0000256" key="3">
    <source>
        <dbReference type="SAM" id="MobiDB-lite"/>
    </source>
</evidence>
<protein>
    <recommendedName>
        <fullName evidence="4">Core-binding (CB) domain-containing protein</fullName>
    </recommendedName>
</protein>
<reference evidence="5 6" key="1">
    <citation type="journal article" date="2020" name="Int. J. Syst. Evol. Microbiol.">
        <title>Reclassification of Streptomyces castelarensis and Streptomyces sporoclivatus as later heterotypic synonyms of Streptomyces antimycoticus.</title>
        <authorList>
            <person name="Komaki H."/>
            <person name="Tamura T."/>
        </authorList>
    </citation>
    <scope>NUCLEOTIDE SEQUENCE [LARGE SCALE GENOMIC DNA]</scope>
    <source>
        <strain evidence="5 6">NBRC 100767</strain>
    </source>
</reference>
<accession>A0A499UNP5</accession>
<name>A0A499UNP5_9ACTN</name>
<gene>
    <name evidence="5" type="ORF">SSPO_009640</name>
</gene>
<dbReference type="InterPro" id="IPR011010">
    <property type="entry name" value="DNA_brk_join_enz"/>
</dbReference>
<dbReference type="Proteomes" id="UP000463951">
    <property type="component" value="Chromosome"/>
</dbReference>
<evidence type="ECO:0000256" key="1">
    <source>
        <dbReference type="ARBA" id="ARBA00023125"/>
    </source>
</evidence>
<dbReference type="SUPFAM" id="SSF56349">
    <property type="entry name" value="DNA breaking-rejoining enzymes"/>
    <property type="match status" value="1"/>
</dbReference>
<evidence type="ECO:0000313" key="5">
    <source>
        <dbReference type="EMBL" id="BBJ38246.1"/>
    </source>
</evidence>
<evidence type="ECO:0000256" key="2">
    <source>
        <dbReference type="PROSITE-ProRule" id="PRU01248"/>
    </source>
</evidence>
<evidence type="ECO:0000313" key="6">
    <source>
        <dbReference type="Proteomes" id="UP000463951"/>
    </source>
</evidence>
<proteinExistence type="predicted"/>
<dbReference type="EMBL" id="AP019620">
    <property type="protein sequence ID" value="BBJ38246.1"/>
    <property type="molecule type" value="Genomic_DNA"/>
</dbReference>
<feature type="region of interest" description="Disordered" evidence="3">
    <location>
        <begin position="1"/>
        <end position="21"/>
    </location>
</feature>